<dbReference type="Pfam" id="PF00561">
    <property type="entry name" value="Abhydrolase_1"/>
    <property type="match status" value="1"/>
</dbReference>
<gene>
    <name evidence="3" type="ORF">FRD01_04545</name>
</gene>
<name>A0A5B8XN47_9DELT</name>
<accession>A0A5B8XN47</accession>
<dbReference type="Proteomes" id="UP000321595">
    <property type="component" value="Chromosome"/>
</dbReference>
<dbReference type="SUPFAM" id="SSF53474">
    <property type="entry name" value="alpha/beta-Hydrolases"/>
    <property type="match status" value="1"/>
</dbReference>
<protein>
    <submittedName>
        <fullName evidence="3">Alpha/beta hydrolase</fullName>
    </submittedName>
</protein>
<dbReference type="Gene3D" id="3.40.50.1820">
    <property type="entry name" value="alpha/beta hydrolase"/>
    <property type="match status" value="1"/>
</dbReference>
<keyword evidence="1 3" id="KW-0378">Hydrolase</keyword>
<dbReference type="RefSeq" id="WP_146958036.1">
    <property type="nucleotide sequence ID" value="NZ_CP042467.1"/>
</dbReference>
<organism evidence="3 4">
    <name type="scientific">Microvenator marinus</name>
    <dbReference type="NCBI Taxonomy" id="2600177"/>
    <lineage>
        <taxon>Bacteria</taxon>
        <taxon>Deltaproteobacteria</taxon>
        <taxon>Bradymonadales</taxon>
        <taxon>Microvenatoraceae</taxon>
        <taxon>Microvenator</taxon>
    </lineage>
</organism>
<dbReference type="PANTHER" id="PTHR43798">
    <property type="entry name" value="MONOACYLGLYCEROL LIPASE"/>
    <property type="match status" value="1"/>
</dbReference>
<dbReference type="InterPro" id="IPR029058">
    <property type="entry name" value="AB_hydrolase_fold"/>
</dbReference>
<dbReference type="OrthoDB" id="5491135at2"/>
<feature type="domain" description="AB hydrolase-1" evidence="2">
    <location>
        <begin position="25"/>
        <end position="270"/>
    </location>
</feature>
<reference evidence="3 4" key="1">
    <citation type="submission" date="2019-08" db="EMBL/GenBank/DDBJ databases">
        <authorList>
            <person name="Liang Q."/>
        </authorList>
    </citation>
    <scope>NUCLEOTIDE SEQUENCE [LARGE SCALE GENOMIC DNA]</scope>
    <source>
        <strain evidence="3 4">V1718</strain>
    </source>
</reference>
<evidence type="ECO:0000313" key="3">
    <source>
        <dbReference type="EMBL" id="QED26527.1"/>
    </source>
</evidence>
<sequence>MNTDGFVDSPIDSTPIYWALGGSGPLLVLCDGFACDGFIWPYLIDDLLAHFTILRWHYRGHGNSKPLRNPDAVRVEDLCVDLDHLLTHLNLEKGIFAGHSMGVQVILQFFGMFPERVRALIPMCGTYKRPLDTFHNNDRLAQLLPHIDRAVDFAPDQLQALWNTFAPNRLNFLLAGRTSEINAKFARRQDFQPYLEHVASLDIRFFVSMLKELSNHSAEHILESVNVPTLIIAGEHDSFTPLSRSHEMNEMIDESELVIVPGGTHIAPLELPDLVNTSVEKFLKHHGLWPDEIESTSPVGRVAVP</sequence>
<evidence type="ECO:0000259" key="2">
    <source>
        <dbReference type="Pfam" id="PF00561"/>
    </source>
</evidence>
<dbReference type="AlphaFoldDB" id="A0A5B8XN47"/>
<proteinExistence type="predicted"/>
<dbReference type="EMBL" id="CP042467">
    <property type="protein sequence ID" value="QED26527.1"/>
    <property type="molecule type" value="Genomic_DNA"/>
</dbReference>
<dbReference type="InterPro" id="IPR000073">
    <property type="entry name" value="AB_hydrolase_1"/>
</dbReference>
<evidence type="ECO:0000256" key="1">
    <source>
        <dbReference type="ARBA" id="ARBA00022801"/>
    </source>
</evidence>
<dbReference type="PANTHER" id="PTHR43798:SF31">
    <property type="entry name" value="AB HYDROLASE SUPERFAMILY PROTEIN YCLE"/>
    <property type="match status" value="1"/>
</dbReference>
<dbReference type="InterPro" id="IPR050266">
    <property type="entry name" value="AB_hydrolase_sf"/>
</dbReference>
<dbReference type="GO" id="GO:0016020">
    <property type="term" value="C:membrane"/>
    <property type="evidence" value="ECO:0007669"/>
    <property type="project" value="TreeGrafter"/>
</dbReference>
<evidence type="ECO:0000313" key="4">
    <source>
        <dbReference type="Proteomes" id="UP000321595"/>
    </source>
</evidence>
<keyword evidence="4" id="KW-1185">Reference proteome</keyword>
<dbReference type="KEGG" id="bbae:FRD01_04545"/>
<dbReference type="GO" id="GO:0016787">
    <property type="term" value="F:hydrolase activity"/>
    <property type="evidence" value="ECO:0007669"/>
    <property type="project" value="UniProtKB-KW"/>
</dbReference>